<organism evidence="2 3">
    <name type="scientific">Streptococcus dysgalactiae</name>
    <dbReference type="NCBI Taxonomy" id="1334"/>
    <lineage>
        <taxon>Bacteria</taxon>
        <taxon>Bacillati</taxon>
        <taxon>Bacillota</taxon>
        <taxon>Bacilli</taxon>
        <taxon>Lactobacillales</taxon>
        <taxon>Streptococcaceae</taxon>
        <taxon>Streptococcus</taxon>
    </lineage>
</organism>
<keyword evidence="1" id="KW-0472">Membrane</keyword>
<sequence>MTENPLSAVIFLIILFLIAFLCRDDIEEQPKRVTKSRDDIVAERYGRVMQIEHHEGSHYGRFYEE</sequence>
<gene>
    <name evidence="2" type="ORF">MP619_04785</name>
</gene>
<evidence type="ECO:0000313" key="3">
    <source>
        <dbReference type="Proteomes" id="UP001164948"/>
    </source>
</evidence>
<protein>
    <submittedName>
        <fullName evidence="2">Uncharacterized protein</fullName>
    </submittedName>
</protein>
<proteinExistence type="predicted"/>
<dbReference type="Proteomes" id="UP001164948">
    <property type="component" value="Chromosome"/>
</dbReference>
<evidence type="ECO:0000256" key="1">
    <source>
        <dbReference type="SAM" id="Phobius"/>
    </source>
</evidence>
<keyword evidence="1" id="KW-1133">Transmembrane helix</keyword>
<dbReference type="EMBL" id="CP095081">
    <property type="protein sequence ID" value="WAI93917.1"/>
    <property type="molecule type" value="Genomic_DNA"/>
</dbReference>
<dbReference type="RefSeq" id="WP_268227870.1">
    <property type="nucleotide sequence ID" value="NZ_CP095081.1"/>
</dbReference>
<keyword evidence="1" id="KW-0812">Transmembrane</keyword>
<evidence type="ECO:0000313" key="2">
    <source>
        <dbReference type="EMBL" id="WAI93917.1"/>
    </source>
</evidence>
<name>A0AAE9UNM5_STRDY</name>
<accession>A0AAE9UNM5</accession>
<reference evidence="2" key="1">
    <citation type="submission" date="2022-03" db="EMBL/GenBank/DDBJ databases">
        <title>Characterization and genomic analysis of a Streptococcus dysgalactiae associated with cultured channel catfish mortalities in China.</title>
        <authorList>
            <person name="Wang J."/>
            <person name="Geng Y."/>
        </authorList>
    </citation>
    <scope>NUCLEOTIDE SEQUENCE</scope>
    <source>
        <strain evidence="2">WJ001</strain>
    </source>
</reference>
<feature type="transmembrane region" description="Helical" evidence="1">
    <location>
        <begin position="6"/>
        <end position="22"/>
    </location>
</feature>
<dbReference type="AlphaFoldDB" id="A0AAE9UNM5"/>